<gene>
    <name evidence="3" type="ORF">IFO71_03730</name>
</gene>
<sequence>MSGNPPTRPTRVLYVVSLFPCWSETFIVREIEQLIAAGVDVRILSLKPPSESMVQAGAQALMPRVIGPGLGPRGWWAALRQAVSQPMQLLTVLTSMLAGLWRQPAVLGKTLIGLMRSLAVLDALRAFNPQWIHAHWATYPSSAAWMLGRLLRLPFSFTSHAHDIFVEDQMLARKLADARLAITISDYNVGYLKRWSQPHGAPNYTRMRVVHCGVDLTEIAYTPDGRDPLLIATVGRMDPIKGFAVLIEALGRLRSHNIPFRCRLIGEGELRPELEAARRKLGLDDALEMPGARPQEAVRALLAEAAIFVMPSVTTPAGNQDGIPVALMEAMASGAAAVSTRVSGIPELVEHDRTGLLVDPHDVDGLAQALQRLLQDATLRRRLSDAARQRVEQQFDAATEAGKLLRHWQTALSGAEQVNAR</sequence>
<name>A0AAW3ZIS9_9GAMM</name>
<feature type="domain" description="Glycosyl transferase family 1" evidence="1">
    <location>
        <begin position="227"/>
        <end position="390"/>
    </location>
</feature>
<proteinExistence type="predicted"/>
<dbReference type="EMBL" id="JACYTR010000005">
    <property type="protein sequence ID" value="MBD8524845.1"/>
    <property type="molecule type" value="Genomic_DNA"/>
</dbReference>
<dbReference type="Proteomes" id="UP000613768">
    <property type="component" value="Unassembled WGS sequence"/>
</dbReference>
<evidence type="ECO:0000313" key="4">
    <source>
        <dbReference type="Proteomes" id="UP000613768"/>
    </source>
</evidence>
<accession>A0AAW3ZIS9</accession>
<organism evidence="3 4">
    <name type="scientific">Pseudomarimonas arenosa</name>
    <dbReference type="NCBI Taxonomy" id="2774145"/>
    <lineage>
        <taxon>Bacteria</taxon>
        <taxon>Pseudomonadati</taxon>
        <taxon>Pseudomonadota</taxon>
        <taxon>Gammaproteobacteria</taxon>
        <taxon>Lysobacterales</taxon>
        <taxon>Lysobacteraceae</taxon>
        <taxon>Pseudomarimonas</taxon>
    </lineage>
</organism>
<dbReference type="InterPro" id="IPR050194">
    <property type="entry name" value="Glycosyltransferase_grp1"/>
</dbReference>
<keyword evidence="4" id="KW-1185">Reference proteome</keyword>
<protein>
    <submittedName>
        <fullName evidence="3">Glycosyltransferase family 4 protein</fullName>
    </submittedName>
</protein>
<evidence type="ECO:0000259" key="2">
    <source>
        <dbReference type="Pfam" id="PF13439"/>
    </source>
</evidence>
<dbReference type="PANTHER" id="PTHR45947:SF14">
    <property type="entry name" value="SLL1723 PROTEIN"/>
    <property type="match status" value="1"/>
</dbReference>
<dbReference type="CDD" id="cd03801">
    <property type="entry name" value="GT4_PimA-like"/>
    <property type="match status" value="1"/>
</dbReference>
<dbReference type="AlphaFoldDB" id="A0AAW3ZIS9"/>
<reference evidence="3 4" key="1">
    <citation type="submission" date="2020-09" db="EMBL/GenBank/DDBJ databases">
        <title>Pseudoxanthomonas sp. CAU 1598 isolated from sand of Yaerae Beach.</title>
        <authorList>
            <person name="Kim W."/>
        </authorList>
    </citation>
    <scope>NUCLEOTIDE SEQUENCE [LARGE SCALE GENOMIC DNA]</scope>
    <source>
        <strain evidence="3 4">CAU 1598</strain>
    </source>
</reference>
<evidence type="ECO:0000259" key="1">
    <source>
        <dbReference type="Pfam" id="PF00534"/>
    </source>
</evidence>
<dbReference type="Pfam" id="PF00534">
    <property type="entry name" value="Glycos_transf_1"/>
    <property type="match status" value="1"/>
</dbReference>
<dbReference type="Gene3D" id="3.40.50.2000">
    <property type="entry name" value="Glycogen Phosphorylase B"/>
    <property type="match status" value="2"/>
</dbReference>
<comment type="caution">
    <text evidence="3">The sequence shown here is derived from an EMBL/GenBank/DDBJ whole genome shotgun (WGS) entry which is preliminary data.</text>
</comment>
<dbReference type="SUPFAM" id="SSF53756">
    <property type="entry name" value="UDP-Glycosyltransferase/glycogen phosphorylase"/>
    <property type="match status" value="1"/>
</dbReference>
<dbReference type="InterPro" id="IPR028098">
    <property type="entry name" value="Glyco_trans_4-like_N"/>
</dbReference>
<dbReference type="Pfam" id="PF13439">
    <property type="entry name" value="Glyco_transf_4"/>
    <property type="match status" value="1"/>
</dbReference>
<evidence type="ECO:0000313" key="3">
    <source>
        <dbReference type="EMBL" id="MBD8524845.1"/>
    </source>
</evidence>
<dbReference type="RefSeq" id="WP_192028197.1">
    <property type="nucleotide sequence ID" value="NZ_JACYTR010000005.1"/>
</dbReference>
<dbReference type="GO" id="GO:0016757">
    <property type="term" value="F:glycosyltransferase activity"/>
    <property type="evidence" value="ECO:0007669"/>
    <property type="project" value="UniProtKB-ARBA"/>
</dbReference>
<dbReference type="PANTHER" id="PTHR45947">
    <property type="entry name" value="SULFOQUINOVOSYL TRANSFERASE SQD2"/>
    <property type="match status" value="1"/>
</dbReference>
<feature type="domain" description="Glycosyltransferase subfamily 4-like N-terminal" evidence="2">
    <location>
        <begin position="24"/>
        <end position="217"/>
    </location>
</feature>
<dbReference type="InterPro" id="IPR001296">
    <property type="entry name" value="Glyco_trans_1"/>
</dbReference>